<keyword evidence="3 9" id="KW-0732">Signal</keyword>
<feature type="transmembrane region" description="Helical" evidence="8">
    <location>
        <begin position="321"/>
        <end position="345"/>
    </location>
</feature>
<organism evidence="11 12">
    <name type="scientific">Scleropages formosus</name>
    <name type="common">Asian bonytongue</name>
    <name type="synonym">Osteoglossum formosum</name>
    <dbReference type="NCBI Taxonomy" id="113540"/>
    <lineage>
        <taxon>Eukaryota</taxon>
        <taxon>Metazoa</taxon>
        <taxon>Chordata</taxon>
        <taxon>Craniata</taxon>
        <taxon>Vertebrata</taxon>
        <taxon>Euteleostomi</taxon>
        <taxon>Actinopterygii</taxon>
        <taxon>Neopterygii</taxon>
        <taxon>Teleostei</taxon>
        <taxon>Osteoglossocephala</taxon>
        <taxon>Osteoglossomorpha</taxon>
        <taxon>Osteoglossiformes</taxon>
        <taxon>Osteoglossidae</taxon>
        <taxon>Scleropages</taxon>
    </lineage>
</organism>
<dbReference type="Pfam" id="PF16742">
    <property type="entry name" value="IL17R_D_N"/>
    <property type="match status" value="1"/>
</dbReference>
<keyword evidence="7" id="KW-0325">Glycoprotein</keyword>
<evidence type="ECO:0000256" key="6">
    <source>
        <dbReference type="ARBA" id="ARBA00023170"/>
    </source>
</evidence>
<evidence type="ECO:0000313" key="12">
    <source>
        <dbReference type="Proteomes" id="UP000694397"/>
    </source>
</evidence>
<evidence type="ECO:0000256" key="5">
    <source>
        <dbReference type="ARBA" id="ARBA00023136"/>
    </source>
</evidence>
<reference evidence="11 12" key="1">
    <citation type="submission" date="2019-04" db="EMBL/GenBank/DDBJ databases">
        <authorList>
            <consortium name="Wellcome Sanger Institute Data Sharing"/>
        </authorList>
    </citation>
    <scope>NUCLEOTIDE SEQUENCE [LARGE SCALE GENOMIC DNA]</scope>
</reference>
<sequence length="586" mass="64572">MWRVPLLLCQSLSLLGVSCSHGDHEVTLPRNCSLDCVLKGDPSCEFCSVDAEDIEATLGVSAARLFRTCVPLPCLTYLSSDQSPSLCEHYVQGPRNITVEFVADREPGYDTIVVSWMPSVYGIAFLRGFQVTLQALGGSHMDCQLFLFQRNLSLSAAHAHRVYRSNPFARLALGSQFAVTVVAVPVPELWTDFYRSLIFSTRTCPEKNGLEQCQRDWYPRHVEVRQEGQVVAVTFNLAPPHLSISHYFSWCYGGGMRNYTPIAANPAGNRTHITYRLLGLQLGTDYSCEVAANVVDAVRTTFSVRLSKVNQEPPPSTAETVVLALLLPVAVLLVCVVLAVTTVLIRKKTERRLRKLQEEAVKSSRSGVMHEECRLVSSGAVRPPRLLILYSSADGPAHIGVIVHLAAFLRQHLAVQVSLDMWEVLTLVEEGSMAWYCRKVQESDFVLVVCSRGLRQQLSGRSRSAVGAEPGEGEAALAAVYLVGEDLGRARAAGEDLSKFLTVTFEYSMEAQVPGLLALASHYCLMRDLPLLFSHLHRVALQSPGRRLHVELVSEETYAEVPAGAALLRAMGEAERERQRGPRPGT</sequence>
<reference evidence="11" key="3">
    <citation type="submission" date="2025-09" db="UniProtKB">
        <authorList>
            <consortium name="Ensembl"/>
        </authorList>
    </citation>
    <scope>IDENTIFICATION</scope>
</reference>
<dbReference type="Proteomes" id="UP000694397">
    <property type="component" value="Chromosome 2"/>
</dbReference>
<dbReference type="InterPro" id="IPR031951">
    <property type="entry name" value="IL17R_D_N"/>
</dbReference>
<evidence type="ECO:0000256" key="9">
    <source>
        <dbReference type="SAM" id="SignalP"/>
    </source>
</evidence>
<dbReference type="GeneTree" id="ENSGT00940000156669"/>
<dbReference type="Gene3D" id="3.40.50.11530">
    <property type="match status" value="1"/>
</dbReference>
<keyword evidence="4 8" id="KW-1133">Transmembrane helix</keyword>
<keyword evidence="2 8" id="KW-0812">Transmembrane</keyword>
<feature type="signal peptide" evidence="9">
    <location>
        <begin position="1"/>
        <end position="22"/>
    </location>
</feature>
<dbReference type="PANTHER" id="PTHR15583:SF17">
    <property type="entry name" value="INTERLEUKIN-17 RECEPTOR D ISOFORM X1"/>
    <property type="match status" value="1"/>
</dbReference>
<comment type="subcellular location">
    <subcellularLocation>
        <location evidence="1">Membrane</location>
        <topology evidence="1">Single-pass type I membrane protein</topology>
    </subcellularLocation>
</comment>
<dbReference type="AlphaFoldDB" id="A0A8C9TFZ6"/>
<evidence type="ECO:0000256" key="1">
    <source>
        <dbReference type="ARBA" id="ARBA00004479"/>
    </source>
</evidence>
<feature type="domain" description="SEFIR" evidence="10">
    <location>
        <begin position="383"/>
        <end position="534"/>
    </location>
</feature>
<dbReference type="GO" id="GO:0016020">
    <property type="term" value="C:membrane"/>
    <property type="evidence" value="ECO:0007669"/>
    <property type="project" value="UniProtKB-SubCell"/>
</dbReference>
<protein>
    <submittedName>
        <fullName evidence="11">Si:ch211-207e14.4</fullName>
    </submittedName>
</protein>
<dbReference type="PROSITE" id="PS51534">
    <property type="entry name" value="SEFIR"/>
    <property type="match status" value="1"/>
</dbReference>
<evidence type="ECO:0000256" key="8">
    <source>
        <dbReference type="SAM" id="Phobius"/>
    </source>
</evidence>
<evidence type="ECO:0000259" key="10">
    <source>
        <dbReference type="PROSITE" id="PS51534"/>
    </source>
</evidence>
<keyword evidence="12" id="KW-1185">Reference proteome</keyword>
<evidence type="ECO:0000256" key="2">
    <source>
        <dbReference type="ARBA" id="ARBA00022692"/>
    </source>
</evidence>
<dbReference type="InterPro" id="IPR013568">
    <property type="entry name" value="SEFIR_dom"/>
</dbReference>
<dbReference type="GO" id="GO:0030368">
    <property type="term" value="F:interleukin-17 receptor activity"/>
    <property type="evidence" value="ECO:0007669"/>
    <property type="project" value="InterPro"/>
</dbReference>
<proteinExistence type="predicted"/>
<evidence type="ECO:0000256" key="3">
    <source>
        <dbReference type="ARBA" id="ARBA00022729"/>
    </source>
</evidence>
<dbReference type="Ensembl" id="ENSSFOT00015057407.1">
    <property type="protein sequence ID" value="ENSSFOP00015051147.1"/>
    <property type="gene ID" value="ENSSFOG00015028510.1"/>
</dbReference>
<evidence type="ECO:0000256" key="4">
    <source>
        <dbReference type="ARBA" id="ARBA00022989"/>
    </source>
</evidence>
<gene>
    <name evidence="11" type="primary">si:ch211-207e14.4</name>
</gene>
<keyword evidence="5 8" id="KW-0472">Membrane</keyword>
<dbReference type="PROSITE" id="PS51257">
    <property type="entry name" value="PROKAR_LIPOPROTEIN"/>
    <property type="match status" value="1"/>
</dbReference>
<dbReference type="InterPro" id="IPR039465">
    <property type="entry name" value="IL-17_rcpt-like"/>
</dbReference>
<evidence type="ECO:0000313" key="11">
    <source>
        <dbReference type="Ensembl" id="ENSSFOP00015051147.1"/>
    </source>
</evidence>
<evidence type="ECO:0000256" key="7">
    <source>
        <dbReference type="ARBA" id="ARBA00023180"/>
    </source>
</evidence>
<dbReference type="Pfam" id="PF08357">
    <property type="entry name" value="SEFIR"/>
    <property type="match status" value="1"/>
</dbReference>
<dbReference type="OrthoDB" id="10007141at2759"/>
<dbReference type="PANTHER" id="PTHR15583">
    <property type="entry name" value="INTERLEUKIN-17 RECEPTOR"/>
    <property type="match status" value="1"/>
</dbReference>
<feature type="chain" id="PRO_5034893426" evidence="9">
    <location>
        <begin position="23"/>
        <end position="586"/>
    </location>
</feature>
<name>A0A8C9TFZ6_SCLFO</name>
<keyword evidence="6" id="KW-0675">Receptor</keyword>
<accession>A0A8C9TFZ6</accession>
<reference evidence="11" key="2">
    <citation type="submission" date="2025-08" db="UniProtKB">
        <authorList>
            <consortium name="Ensembl"/>
        </authorList>
    </citation>
    <scope>IDENTIFICATION</scope>
</reference>